<dbReference type="RefSeq" id="WP_236456952.1">
    <property type="nucleotide sequence ID" value="NZ_CBCSGE010000010.1"/>
</dbReference>
<protein>
    <submittedName>
        <fullName evidence="3">Glycosyltransferase family 4 protein</fullName>
        <ecNumber evidence="3">2.4.-.-</ecNumber>
    </submittedName>
</protein>
<dbReference type="GO" id="GO:0016757">
    <property type="term" value="F:glycosyltransferase activity"/>
    <property type="evidence" value="ECO:0007669"/>
    <property type="project" value="UniProtKB-KW"/>
</dbReference>
<dbReference type="InterPro" id="IPR001296">
    <property type="entry name" value="Glyco_trans_1"/>
</dbReference>
<dbReference type="InterPro" id="IPR028098">
    <property type="entry name" value="Glyco_trans_4-like_N"/>
</dbReference>
<reference evidence="3 4" key="1">
    <citation type="submission" date="2024-09" db="EMBL/GenBank/DDBJ databases">
        <authorList>
            <person name="Sun Q."/>
            <person name="Mori K."/>
        </authorList>
    </citation>
    <scope>NUCLEOTIDE SEQUENCE [LARGE SCALE GENOMIC DNA]</scope>
    <source>
        <strain evidence="3 4">CECT 7955</strain>
    </source>
</reference>
<dbReference type="PANTHER" id="PTHR12526">
    <property type="entry name" value="GLYCOSYLTRANSFERASE"/>
    <property type="match status" value="1"/>
</dbReference>
<evidence type="ECO:0000259" key="2">
    <source>
        <dbReference type="Pfam" id="PF13439"/>
    </source>
</evidence>
<evidence type="ECO:0000259" key="1">
    <source>
        <dbReference type="Pfam" id="PF00534"/>
    </source>
</evidence>
<dbReference type="Pfam" id="PF13439">
    <property type="entry name" value="Glyco_transf_4"/>
    <property type="match status" value="1"/>
</dbReference>
<sequence>MKQNKIIIISSEFPPLPGGIGNHAYCLAFELYKNAKEVKVITDVRADKEDDDLVFDLDLPFEVKRISKLKIRIFIYLIRIYYALIEAFSSNRRTFILSGKFSIWIGGLMKLIRPEHKYIAVVHGSEINAGGKFAKKYTAWCLSKFTKIIAVSKFTKNLILENKTIEDIVVINNGFSSLNKNEFLLNRRKNTEKLNIITVGNVTFRKGQDNVISALPAIKKVFPNVQYHIIGIPTEKTKFNALANELGVKENITFHGAITDIELKEIMIQADVFFMLSNVLENGDVEGFGIAVLEANAFGIPAIGSKNSGIADAIKNKYSGQLVDPKNEIEIVDSLIEIMNNFEEYSNNAMIWSKQFSWEIVIKKYLEIID</sequence>
<evidence type="ECO:0000313" key="3">
    <source>
        <dbReference type="EMBL" id="MFB9095386.1"/>
    </source>
</evidence>
<name>A0ABV5GK80_9FLAO</name>
<dbReference type="EC" id="2.4.-.-" evidence="3"/>
<gene>
    <name evidence="3" type="ORF">ACFFVF_02570</name>
</gene>
<dbReference type="Proteomes" id="UP001589607">
    <property type="component" value="Unassembled WGS sequence"/>
</dbReference>
<dbReference type="EMBL" id="JBHMEY010000006">
    <property type="protein sequence ID" value="MFB9095386.1"/>
    <property type="molecule type" value="Genomic_DNA"/>
</dbReference>
<organism evidence="3 4">
    <name type="scientific">Flavobacterium jumunjinense</name>
    <dbReference type="NCBI Taxonomy" id="998845"/>
    <lineage>
        <taxon>Bacteria</taxon>
        <taxon>Pseudomonadati</taxon>
        <taxon>Bacteroidota</taxon>
        <taxon>Flavobacteriia</taxon>
        <taxon>Flavobacteriales</taxon>
        <taxon>Flavobacteriaceae</taxon>
        <taxon>Flavobacterium</taxon>
    </lineage>
</organism>
<feature type="domain" description="Glycosyl transferase family 1" evidence="1">
    <location>
        <begin position="188"/>
        <end position="344"/>
    </location>
</feature>
<comment type="caution">
    <text evidence="3">The sequence shown here is derived from an EMBL/GenBank/DDBJ whole genome shotgun (WGS) entry which is preliminary data.</text>
</comment>
<dbReference type="SUPFAM" id="SSF53756">
    <property type="entry name" value="UDP-Glycosyltransferase/glycogen phosphorylase"/>
    <property type="match status" value="1"/>
</dbReference>
<feature type="domain" description="Glycosyltransferase subfamily 4-like N-terminal" evidence="2">
    <location>
        <begin position="17"/>
        <end position="175"/>
    </location>
</feature>
<dbReference type="Pfam" id="PF00534">
    <property type="entry name" value="Glycos_transf_1"/>
    <property type="match status" value="1"/>
</dbReference>
<keyword evidence="4" id="KW-1185">Reference proteome</keyword>
<dbReference type="CDD" id="cd03801">
    <property type="entry name" value="GT4_PimA-like"/>
    <property type="match status" value="1"/>
</dbReference>
<keyword evidence="3" id="KW-0328">Glycosyltransferase</keyword>
<evidence type="ECO:0000313" key="4">
    <source>
        <dbReference type="Proteomes" id="UP001589607"/>
    </source>
</evidence>
<dbReference type="Gene3D" id="3.40.50.2000">
    <property type="entry name" value="Glycogen Phosphorylase B"/>
    <property type="match status" value="2"/>
</dbReference>
<proteinExistence type="predicted"/>
<keyword evidence="3" id="KW-0808">Transferase</keyword>
<accession>A0ABV5GK80</accession>